<organism evidence="1 2">
    <name type="scientific">Rotaria magnacalcarata</name>
    <dbReference type="NCBI Taxonomy" id="392030"/>
    <lineage>
        <taxon>Eukaryota</taxon>
        <taxon>Metazoa</taxon>
        <taxon>Spiralia</taxon>
        <taxon>Gnathifera</taxon>
        <taxon>Rotifera</taxon>
        <taxon>Eurotatoria</taxon>
        <taxon>Bdelloidea</taxon>
        <taxon>Philodinida</taxon>
        <taxon>Philodinidae</taxon>
        <taxon>Rotaria</taxon>
    </lineage>
</organism>
<dbReference type="AlphaFoldDB" id="A0A816VDX3"/>
<protein>
    <submittedName>
        <fullName evidence="1">Uncharacterized protein</fullName>
    </submittedName>
</protein>
<reference evidence="1" key="1">
    <citation type="submission" date="2021-02" db="EMBL/GenBank/DDBJ databases">
        <authorList>
            <person name="Nowell W R."/>
        </authorList>
    </citation>
    <scope>NUCLEOTIDE SEQUENCE</scope>
</reference>
<dbReference type="EMBL" id="CAJNRE010014230">
    <property type="protein sequence ID" value="CAF2126101.1"/>
    <property type="molecule type" value="Genomic_DNA"/>
</dbReference>
<name>A0A816VDX3_9BILA</name>
<feature type="non-terminal residue" evidence="1">
    <location>
        <position position="1"/>
    </location>
</feature>
<evidence type="ECO:0000313" key="2">
    <source>
        <dbReference type="Proteomes" id="UP000663824"/>
    </source>
</evidence>
<proteinExistence type="predicted"/>
<gene>
    <name evidence="1" type="ORF">MBJ925_LOCUS26784</name>
</gene>
<sequence>PPTWYVMRNDNDHYSGLAATHGMSSEMTTTAT</sequence>
<dbReference type="Proteomes" id="UP000663824">
    <property type="component" value="Unassembled WGS sequence"/>
</dbReference>
<evidence type="ECO:0000313" key="1">
    <source>
        <dbReference type="EMBL" id="CAF2126101.1"/>
    </source>
</evidence>
<accession>A0A816VDX3</accession>
<comment type="caution">
    <text evidence="1">The sequence shown here is derived from an EMBL/GenBank/DDBJ whole genome shotgun (WGS) entry which is preliminary data.</text>
</comment>